<evidence type="ECO:0000256" key="1">
    <source>
        <dbReference type="SAM" id="MobiDB-lite"/>
    </source>
</evidence>
<gene>
    <name evidence="2" type="ORF">KUTeg_007958</name>
</gene>
<feature type="region of interest" description="Disordered" evidence="1">
    <location>
        <begin position="1"/>
        <end position="27"/>
    </location>
</feature>
<evidence type="ECO:0008006" key="4">
    <source>
        <dbReference type="Google" id="ProtNLM"/>
    </source>
</evidence>
<evidence type="ECO:0000313" key="3">
    <source>
        <dbReference type="Proteomes" id="UP001217089"/>
    </source>
</evidence>
<comment type="caution">
    <text evidence="2">The sequence shown here is derived from an EMBL/GenBank/DDBJ whole genome shotgun (WGS) entry which is preliminary data.</text>
</comment>
<name>A0ABQ9FJA9_TEGGR</name>
<dbReference type="Pfam" id="PF13270">
    <property type="entry name" value="CCDC28"/>
    <property type="match status" value="1"/>
</dbReference>
<dbReference type="Proteomes" id="UP001217089">
    <property type="component" value="Unassembled WGS sequence"/>
</dbReference>
<dbReference type="PANTHER" id="PTHR13400">
    <property type="entry name" value="CHEMOKINE C-C MOTIF RECEPTOR 1"/>
    <property type="match status" value="1"/>
</dbReference>
<keyword evidence="3" id="KW-1185">Reference proteome</keyword>
<proteinExistence type="predicted"/>
<evidence type="ECO:0000313" key="2">
    <source>
        <dbReference type="EMBL" id="KAJ8315808.1"/>
    </source>
</evidence>
<protein>
    <recommendedName>
        <fullName evidence="4">Coiled-coil domain-containing protein 28B</fullName>
    </recommendedName>
</protein>
<dbReference type="EMBL" id="JARBDR010000337">
    <property type="protein sequence ID" value="KAJ8315808.1"/>
    <property type="molecule type" value="Genomic_DNA"/>
</dbReference>
<sequence length="134" mass="15551">MQSPERDRGIKQDKSKKEGSTRPCKEHSFLTDVADVRVMEQGLLQLLDDFHSGKLQAFGGSTTFEKMDRIREQQEQLARQHFELDLQQDMQRRDTDEARQTANEKLSKLIDQLHSISSSIQNLQKNEDSDQFSL</sequence>
<organism evidence="2 3">
    <name type="scientific">Tegillarca granosa</name>
    <name type="common">Malaysian cockle</name>
    <name type="synonym">Anadara granosa</name>
    <dbReference type="NCBI Taxonomy" id="220873"/>
    <lineage>
        <taxon>Eukaryota</taxon>
        <taxon>Metazoa</taxon>
        <taxon>Spiralia</taxon>
        <taxon>Lophotrochozoa</taxon>
        <taxon>Mollusca</taxon>
        <taxon>Bivalvia</taxon>
        <taxon>Autobranchia</taxon>
        <taxon>Pteriomorphia</taxon>
        <taxon>Arcoida</taxon>
        <taxon>Arcoidea</taxon>
        <taxon>Arcidae</taxon>
        <taxon>Tegillarca</taxon>
    </lineage>
</organism>
<accession>A0ABQ9FJA9</accession>
<dbReference type="InterPro" id="IPR025271">
    <property type="entry name" value="CCDC28"/>
</dbReference>
<dbReference type="PANTHER" id="PTHR13400:SF4">
    <property type="entry name" value="COILED-COIL DOMAIN-CONTAINING PROTEIN 28A-LIKE PROTEIN"/>
    <property type="match status" value="1"/>
</dbReference>
<reference evidence="2 3" key="1">
    <citation type="submission" date="2022-12" db="EMBL/GenBank/DDBJ databases">
        <title>Chromosome-level genome of Tegillarca granosa.</title>
        <authorList>
            <person name="Kim J."/>
        </authorList>
    </citation>
    <scope>NUCLEOTIDE SEQUENCE [LARGE SCALE GENOMIC DNA]</scope>
    <source>
        <strain evidence="2">Teg-2019</strain>
        <tissue evidence="2">Adductor muscle</tissue>
    </source>
</reference>